<name>A0ABS4GPQ2_9BACL</name>
<evidence type="ECO:0000256" key="4">
    <source>
        <dbReference type="SAM" id="Coils"/>
    </source>
</evidence>
<dbReference type="PROSITE" id="PS50949">
    <property type="entry name" value="HTH_GNTR"/>
    <property type="match status" value="1"/>
</dbReference>
<gene>
    <name evidence="6" type="ORF">J2Z37_002254</name>
</gene>
<dbReference type="Gene3D" id="1.20.120.530">
    <property type="entry name" value="GntR ligand-binding domain-like"/>
    <property type="match status" value="1"/>
</dbReference>
<keyword evidence="4" id="KW-0175">Coiled coil</keyword>
<dbReference type="Proteomes" id="UP001519343">
    <property type="component" value="Unassembled WGS sequence"/>
</dbReference>
<dbReference type="EMBL" id="JAGGKT010000005">
    <property type="protein sequence ID" value="MBP1932253.1"/>
    <property type="molecule type" value="Genomic_DNA"/>
</dbReference>
<dbReference type="GO" id="GO:0003677">
    <property type="term" value="F:DNA binding"/>
    <property type="evidence" value="ECO:0007669"/>
    <property type="project" value="UniProtKB-KW"/>
</dbReference>
<dbReference type="PANTHER" id="PTHR43537">
    <property type="entry name" value="TRANSCRIPTIONAL REGULATOR, GNTR FAMILY"/>
    <property type="match status" value="1"/>
</dbReference>
<dbReference type="InterPro" id="IPR036388">
    <property type="entry name" value="WH-like_DNA-bd_sf"/>
</dbReference>
<evidence type="ECO:0000256" key="1">
    <source>
        <dbReference type="ARBA" id="ARBA00023015"/>
    </source>
</evidence>
<proteinExistence type="predicted"/>
<dbReference type="SMART" id="SM00345">
    <property type="entry name" value="HTH_GNTR"/>
    <property type="match status" value="1"/>
</dbReference>
<keyword evidence="1" id="KW-0805">Transcription regulation</keyword>
<organism evidence="6 7">
    <name type="scientific">Ammoniphilus resinae</name>
    <dbReference type="NCBI Taxonomy" id="861532"/>
    <lineage>
        <taxon>Bacteria</taxon>
        <taxon>Bacillati</taxon>
        <taxon>Bacillota</taxon>
        <taxon>Bacilli</taxon>
        <taxon>Bacillales</taxon>
        <taxon>Paenibacillaceae</taxon>
        <taxon>Aneurinibacillus group</taxon>
        <taxon>Ammoniphilus</taxon>
    </lineage>
</organism>
<keyword evidence="3" id="KW-0804">Transcription</keyword>
<keyword evidence="2 6" id="KW-0238">DNA-binding</keyword>
<dbReference type="RefSeq" id="WP_209810301.1">
    <property type="nucleotide sequence ID" value="NZ_JAGGKT010000005.1"/>
</dbReference>
<dbReference type="SMART" id="SM00895">
    <property type="entry name" value="FCD"/>
    <property type="match status" value="1"/>
</dbReference>
<protein>
    <submittedName>
        <fullName evidence="6">DNA-binding GntR family transcriptional regulator</fullName>
    </submittedName>
</protein>
<dbReference type="InterPro" id="IPR008920">
    <property type="entry name" value="TF_FadR/GntR_C"/>
</dbReference>
<feature type="domain" description="HTH gntR-type" evidence="5">
    <location>
        <begin position="7"/>
        <end position="74"/>
    </location>
</feature>
<accession>A0ABS4GPQ2</accession>
<evidence type="ECO:0000256" key="3">
    <source>
        <dbReference type="ARBA" id="ARBA00023163"/>
    </source>
</evidence>
<feature type="coiled-coil region" evidence="4">
    <location>
        <begin position="97"/>
        <end position="124"/>
    </location>
</feature>
<evidence type="ECO:0000259" key="5">
    <source>
        <dbReference type="PROSITE" id="PS50949"/>
    </source>
</evidence>
<sequence>MARRRNGAKAIEVYNELKKMICSFHFYPGQPLVEGNLTEHFQVSRTPVREAMIKLIQEGFLVEESGHVQVVHLTPDDLYDIFQIRLALEGMAAEIAVSAVSNEGNQLAKKLKALNDEMKMHLEKNNVNRFFDLDEEFHQVLIAAGKNKRIVDILDNLSLQLQRIRRLTASYANRAYQAVEEHDQIVLAVEAQDPVKTKRAVQQHILAVQETIIRLGDLTAVYSSFLLNRP</sequence>
<dbReference type="SUPFAM" id="SSF48008">
    <property type="entry name" value="GntR ligand-binding domain-like"/>
    <property type="match status" value="1"/>
</dbReference>
<evidence type="ECO:0000256" key="2">
    <source>
        <dbReference type="ARBA" id="ARBA00023125"/>
    </source>
</evidence>
<evidence type="ECO:0000313" key="6">
    <source>
        <dbReference type="EMBL" id="MBP1932253.1"/>
    </source>
</evidence>
<keyword evidence="7" id="KW-1185">Reference proteome</keyword>
<dbReference type="InterPro" id="IPR011711">
    <property type="entry name" value="GntR_C"/>
</dbReference>
<dbReference type="SUPFAM" id="SSF46785">
    <property type="entry name" value="Winged helix' DNA-binding domain"/>
    <property type="match status" value="1"/>
</dbReference>
<dbReference type="Gene3D" id="1.10.10.10">
    <property type="entry name" value="Winged helix-like DNA-binding domain superfamily/Winged helix DNA-binding domain"/>
    <property type="match status" value="1"/>
</dbReference>
<dbReference type="InterPro" id="IPR036390">
    <property type="entry name" value="WH_DNA-bd_sf"/>
</dbReference>
<dbReference type="PANTHER" id="PTHR43537:SF5">
    <property type="entry name" value="UXU OPERON TRANSCRIPTIONAL REGULATOR"/>
    <property type="match status" value="1"/>
</dbReference>
<evidence type="ECO:0000313" key="7">
    <source>
        <dbReference type="Proteomes" id="UP001519343"/>
    </source>
</evidence>
<dbReference type="InterPro" id="IPR000524">
    <property type="entry name" value="Tscrpt_reg_HTH_GntR"/>
</dbReference>
<dbReference type="Pfam" id="PF00392">
    <property type="entry name" value="GntR"/>
    <property type="match status" value="1"/>
</dbReference>
<reference evidence="6 7" key="1">
    <citation type="submission" date="2021-03" db="EMBL/GenBank/DDBJ databases">
        <title>Genomic Encyclopedia of Type Strains, Phase IV (KMG-IV): sequencing the most valuable type-strain genomes for metagenomic binning, comparative biology and taxonomic classification.</title>
        <authorList>
            <person name="Goeker M."/>
        </authorList>
    </citation>
    <scope>NUCLEOTIDE SEQUENCE [LARGE SCALE GENOMIC DNA]</scope>
    <source>
        <strain evidence="6 7">DSM 24738</strain>
    </source>
</reference>
<dbReference type="Pfam" id="PF07729">
    <property type="entry name" value="FCD"/>
    <property type="match status" value="1"/>
</dbReference>
<comment type="caution">
    <text evidence="6">The sequence shown here is derived from an EMBL/GenBank/DDBJ whole genome shotgun (WGS) entry which is preliminary data.</text>
</comment>